<dbReference type="AlphaFoldDB" id="A0A5B7I650"/>
<keyword evidence="2" id="KW-1185">Reference proteome</keyword>
<organism evidence="1 2">
    <name type="scientific">Portunus trituberculatus</name>
    <name type="common">Swimming crab</name>
    <name type="synonym">Neptunus trituberculatus</name>
    <dbReference type="NCBI Taxonomy" id="210409"/>
    <lineage>
        <taxon>Eukaryota</taxon>
        <taxon>Metazoa</taxon>
        <taxon>Ecdysozoa</taxon>
        <taxon>Arthropoda</taxon>
        <taxon>Crustacea</taxon>
        <taxon>Multicrustacea</taxon>
        <taxon>Malacostraca</taxon>
        <taxon>Eumalacostraca</taxon>
        <taxon>Eucarida</taxon>
        <taxon>Decapoda</taxon>
        <taxon>Pleocyemata</taxon>
        <taxon>Brachyura</taxon>
        <taxon>Eubrachyura</taxon>
        <taxon>Portunoidea</taxon>
        <taxon>Portunidae</taxon>
        <taxon>Portuninae</taxon>
        <taxon>Portunus</taxon>
    </lineage>
</organism>
<evidence type="ECO:0000313" key="1">
    <source>
        <dbReference type="EMBL" id="MPC76348.1"/>
    </source>
</evidence>
<proteinExistence type="predicted"/>
<gene>
    <name evidence="1" type="ORF">E2C01_070758</name>
</gene>
<dbReference type="Proteomes" id="UP000324222">
    <property type="component" value="Unassembled WGS sequence"/>
</dbReference>
<name>A0A5B7I650_PORTR</name>
<sequence>MWSERSTMPDDPLSFAITVTTQANTHIAPDHSLAVETGRWNRRGRGRLLVEQRLCSCDQIQTERHVVEDSRLTENTLQVYNTSRLEDLFNDSISSHEARAIIHEILEIFK</sequence>
<reference evidence="1 2" key="1">
    <citation type="submission" date="2019-05" db="EMBL/GenBank/DDBJ databases">
        <title>Another draft genome of Portunus trituberculatus and its Hox gene families provides insights of decapod evolution.</title>
        <authorList>
            <person name="Jeong J.-H."/>
            <person name="Song I."/>
            <person name="Kim S."/>
            <person name="Choi T."/>
            <person name="Kim D."/>
            <person name="Ryu S."/>
            <person name="Kim W."/>
        </authorList>
    </citation>
    <scope>NUCLEOTIDE SEQUENCE [LARGE SCALE GENOMIC DNA]</scope>
    <source>
        <tissue evidence="1">Muscle</tissue>
    </source>
</reference>
<comment type="caution">
    <text evidence="1">The sequence shown here is derived from an EMBL/GenBank/DDBJ whole genome shotgun (WGS) entry which is preliminary data.</text>
</comment>
<accession>A0A5B7I650</accession>
<protein>
    <submittedName>
        <fullName evidence="1">Uncharacterized protein</fullName>
    </submittedName>
</protein>
<evidence type="ECO:0000313" key="2">
    <source>
        <dbReference type="Proteomes" id="UP000324222"/>
    </source>
</evidence>
<dbReference type="EMBL" id="VSRR010043150">
    <property type="protein sequence ID" value="MPC76348.1"/>
    <property type="molecule type" value="Genomic_DNA"/>
</dbReference>